<dbReference type="Proteomes" id="UP000887013">
    <property type="component" value="Unassembled WGS sequence"/>
</dbReference>
<evidence type="ECO:0000313" key="1">
    <source>
        <dbReference type="EMBL" id="GFT16492.1"/>
    </source>
</evidence>
<name>A0A8X6TJK0_NEPPI</name>
<dbReference type="EMBL" id="BMAW01104819">
    <property type="protein sequence ID" value="GFT16492.1"/>
    <property type="molecule type" value="Genomic_DNA"/>
</dbReference>
<feature type="non-terminal residue" evidence="1">
    <location>
        <position position="1"/>
    </location>
</feature>
<evidence type="ECO:0000313" key="2">
    <source>
        <dbReference type="Proteomes" id="UP000887013"/>
    </source>
</evidence>
<protein>
    <submittedName>
        <fullName evidence="1">Uncharacterized protein</fullName>
    </submittedName>
</protein>
<reference evidence="1" key="1">
    <citation type="submission" date="2020-08" db="EMBL/GenBank/DDBJ databases">
        <title>Multicomponent nature underlies the extraordinary mechanical properties of spider dragline silk.</title>
        <authorList>
            <person name="Kono N."/>
            <person name="Nakamura H."/>
            <person name="Mori M."/>
            <person name="Yoshida Y."/>
            <person name="Ohtoshi R."/>
            <person name="Malay A.D."/>
            <person name="Moran D.A.P."/>
            <person name="Tomita M."/>
            <person name="Numata K."/>
            <person name="Arakawa K."/>
        </authorList>
    </citation>
    <scope>NUCLEOTIDE SEQUENCE</scope>
</reference>
<keyword evidence="2" id="KW-1185">Reference proteome</keyword>
<comment type="caution">
    <text evidence="1">The sequence shown here is derived from an EMBL/GenBank/DDBJ whole genome shotgun (WGS) entry which is preliminary data.</text>
</comment>
<gene>
    <name evidence="1" type="ORF">NPIL_702571</name>
</gene>
<sequence>DGVMWCFKSSKLRDLLAYIRSQTIPYSHNSHSVRSGKCAGLEEDHFYQSSVYRTCRSGNFEPSD</sequence>
<accession>A0A8X6TJK0</accession>
<organism evidence="1 2">
    <name type="scientific">Nephila pilipes</name>
    <name type="common">Giant wood spider</name>
    <name type="synonym">Nephila maculata</name>
    <dbReference type="NCBI Taxonomy" id="299642"/>
    <lineage>
        <taxon>Eukaryota</taxon>
        <taxon>Metazoa</taxon>
        <taxon>Ecdysozoa</taxon>
        <taxon>Arthropoda</taxon>
        <taxon>Chelicerata</taxon>
        <taxon>Arachnida</taxon>
        <taxon>Araneae</taxon>
        <taxon>Araneomorphae</taxon>
        <taxon>Entelegynae</taxon>
        <taxon>Araneoidea</taxon>
        <taxon>Nephilidae</taxon>
        <taxon>Nephila</taxon>
    </lineage>
</organism>
<dbReference type="AlphaFoldDB" id="A0A8X6TJK0"/>
<proteinExistence type="predicted"/>